<dbReference type="EMBL" id="JACEIP010000022">
    <property type="protein sequence ID" value="MBA4543841.1"/>
    <property type="molecule type" value="Genomic_DNA"/>
</dbReference>
<accession>A0A7W2AIK3</accession>
<proteinExistence type="predicted"/>
<name>A0A7W2AIK3_9BACL</name>
<comment type="caution">
    <text evidence="1">The sequence shown here is derived from an EMBL/GenBank/DDBJ whole genome shotgun (WGS) entry which is preliminary data.</text>
</comment>
<dbReference type="InterPro" id="IPR019270">
    <property type="entry name" value="DUF2283"/>
</dbReference>
<protein>
    <submittedName>
        <fullName evidence="1">DUF2283 domain-containing protein</fullName>
    </submittedName>
</protein>
<evidence type="ECO:0000313" key="2">
    <source>
        <dbReference type="Proteomes" id="UP000530514"/>
    </source>
</evidence>
<dbReference type="Proteomes" id="UP000530514">
    <property type="component" value="Unassembled WGS sequence"/>
</dbReference>
<evidence type="ECO:0000313" key="1">
    <source>
        <dbReference type="EMBL" id="MBA4543841.1"/>
    </source>
</evidence>
<sequence>MSENIRTSEQNDVFAYDIEHDILYIFLGAPVKGYEEELLPGVFIRKDEETEKVVGIIIMNSRKEQELMSEKIRTNIQNNVCKLLTKLNLDTTAVDQLIAEIKREAKFLL</sequence>
<dbReference type="AlphaFoldDB" id="A0A7W2AIK3"/>
<keyword evidence="2" id="KW-1185">Reference proteome</keyword>
<dbReference type="RefSeq" id="WP_181735436.1">
    <property type="nucleotide sequence ID" value="NZ_JACEIP010000022.1"/>
</dbReference>
<reference evidence="1 2" key="1">
    <citation type="submission" date="2020-07" db="EMBL/GenBank/DDBJ databases">
        <authorList>
            <person name="Feng H."/>
        </authorList>
    </citation>
    <scope>NUCLEOTIDE SEQUENCE [LARGE SCALE GENOMIC DNA]</scope>
    <source>
        <strain evidence="2">s-11</strain>
    </source>
</reference>
<dbReference type="Pfam" id="PF10049">
    <property type="entry name" value="DUF2283"/>
    <property type="match status" value="1"/>
</dbReference>
<organism evidence="1 2">
    <name type="scientific">Thermoactinomyces daqus</name>
    <dbReference type="NCBI Taxonomy" id="1329516"/>
    <lineage>
        <taxon>Bacteria</taxon>
        <taxon>Bacillati</taxon>
        <taxon>Bacillota</taxon>
        <taxon>Bacilli</taxon>
        <taxon>Bacillales</taxon>
        <taxon>Thermoactinomycetaceae</taxon>
        <taxon>Thermoactinomyces</taxon>
    </lineage>
</organism>
<gene>
    <name evidence="1" type="ORF">H1164_13180</name>
</gene>